<keyword evidence="2" id="KW-1185">Reference proteome</keyword>
<dbReference type="Proteomes" id="UP000199729">
    <property type="component" value="Chromosome"/>
</dbReference>
<name>A0A221KGH0_VITFI</name>
<dbReference type="InterPro" id="IPR038573">
    <property type="entry name" value="BrnT_sf"/>
</dbReference>
<gene>
    <name evidence="1" type="ORF">VITFI_CDS2364</name>
</gene>
<dbReference type="KEGG" id="vff:VITFI_CDS2364"/>
<dbReference type="Gene3D" id="3.10.450.530">
    <property type="entry name" value="Ribonuclease toxin, BrnT, of type II toxin-antitoxin system"/>
    <property type="match status" value="1"/>
</dbReference>
<evidence type="ECO:0000313" key="2">
    <source>
        <dbReference type="Proteomes" id="UP000199729"/>
    </source>
</evidence>
<evidence type="ECO:0000313" key="1">
    <source>
        <dbReference type="EMBL" id="ASM78142.1"/>
    </source>
</evidence>
<proteinExistence type="predicted"/>
<organism evidence="1 2">
    <name type="scientific">Vitreoscilla filiformis</name>
    <dbReference type="NCBI Taxonomy" id="63"/>
    <lineage>
        <taxon>Bacteria</taxon>
        <taxon>Pseudomonadati</taxon>
        <taxon>Pseudomonadota</taxon>
        <taxon>Betaproteobacteria</taxon>
        <taxon>Neisseriales</taxon>
        <taxon>Neisseriaceae</taxon>
        <taxon>Vitreoscilla</taxon>
    </lineage>
</organism>
<dbReference type="OrthoDB" id="9798158at2"/>
<reference evidence="1 2" key="1">
    <citation type="submission" date="2017-07" db="EMBL/GenBank/DDBJ databases">
        <title>Complete Genome Sequence of the cosmetic ferment Vitreoscilla filiformis (ATCC15551).</title>
        <authorList>
            <person name="Contreras S."/>
            <person name="Sagory-Zalkind P."/>
            <person name="Blanquart H."/>
            <person name="Iltis A."/>
            <person name="Morand S.C."/>
        </authorList>
    </citation>
    <scope>NUCLEOTIDE SEQUENCE [LARGE SCALE GENOMIC DNA]</scope>
    <source>
        <strain evidence="1 2">ATCC 15551</strain>
    </source>
</reference>
<sequence>MQVSFDSAKSDRNVAERRLPFNLVEQLDWQSAILEEDLRKDYGERRFRVLGFIGSRLHAVVFTPRAGKVHVISLRKANSREVKHYEQAHQP</sequence>
<dbReference type="EMBL" id="CP022423">
    <property type="protein sequence ID" value="ASM78142.1"/>
    <property type="molecule type" value="Genomic_DNA"/>
</dbReference>
<evidence type="ECO:0008006" key="3">
    <source>
        <dbReference type="Google" id="ProtNLM"/>
    </source>
</evidence>
<dbReference type="AlphaFoldDB" id="A0A221KGH0"/>
<accession>A0A221KGH0</accession>
<protein>
    <recommendedName>
        <fullName evidence="3">Toxin</fullName>
    </recommendedName>
</protein>
<dbReference type="RefSeq" id="WP_089417116.1">
    <property type="nucleotide sequence ID" value="NZ_CP022423.1"/>
</dbReference>
<dbReference type="Pfam" id="PF04365">
    <property type="entry name" value="BrnT_toxin"/>
    <property type="match status" value="1"/>
</dbReference>
<dbReference type="InterPro" id="IPR007460">
    <property type="entry name" value="BrnT_toxin"/>
</dbReference>